<dbReference type="Pfam" id="PF07714">
    <property type="entry name" value="PK_Tyr_Ser-Thr"/>
    <property type="match status" value="2"/>
</dbReference>
<evidence type="ECO:0000313" key="10">
    <source>
        <dbReference type="Proteomes" id="UP000232323"/>
    </source>
</evidence>
<name>A0A250X2N0_9CHLO</name>
<dbReference type="InterPro" id="IPR008271">
    <property type="entry name" value="Ser/Thr_kinase_AS"/>
</dbReference>
<reference evidence="9 10" key="1">
    <citation type="submission" date="2017-08" db="EMBL/GenBank/DDBJ databases">
        <title>Acidophilic green algal genome provides insights into adaptation to an acidic environment.</title>
        <authorList>
            <person name="Hirooka S."/>
            <person name="Hirose Y."/>
            <person name="Kanesaki Y."/>
            <person name="Higuchi S."/>
            <person name="Fujiwara T."/>
            <person name="Onuma R."/>
            <person name="Era A."/>
            <person name="Ohbayashi R."/>
            <person name="Uzuka A."/>
            <person name="Nozaki H."/>
            <person name="Yoshikawa H."/>
            <person name="Miyagishima S.Y."/>
        </authorList>
    </citation>
    <scope>NUCLEOTIDE SEQUENCE [LARGE SCALE GENOMIC DNA]</scope>
    <source>
        <strain evidence="9 10">NIES-2499</strain>
    </source>
</reference>
<dbReference type="AlphaFoldDB" id="A0A250X2N0"/>
<dbReference type="GO" id="GO:0004674">
    <property type="term" value="F:protein serine/threonine kinase activity"/>
    <property type="evidence" value="ECO:0007669"/>
    <property type="project" value="UniProtKB-KW"/>
</dbReference>
<sequence>MNVADDVERLKRLLDTPNLFICRTSLEYIQQIGSGGFATVEASWYKPDNGLNEPRRKVAVKRFRPEVLHDDTCLRLLCNEIDIMINHQHRHIVGVIGIGAEDPSSADSIRNTLFLVQEYLSGGNLKKVVLEQMINYNAHGLKTATLMGWCIDLAAVLFFLHSNSPAIAHRDIKLENIMLTKAPSSATSSRRAARPHTGSKVHPDSTANNLISGPAAEDQAAGGTDYDDEDSRSSSDYTEVMEVMEAAGSNNDHHGGVEIRLIDFGLACPMLEEDLIIPDNVAQFLPQQAPLVPLSSSASEPPAARSSRSTLKQVLSGKLLQSLATFKSSVGGDVEIMSLPSGRSSKTDKSTRNNEGLLTQSTSKNGHKRVSNYGTGFKGFLSLKVLRQTSRTSDHDHQNHHSEKDRHEYYGRTSRIQSVSVMSPLIFDEASGLITFTPTSPRHQLVKALSTKVAAREGPLSQLETKTLTKISRRMTILSPAAAARSSLPVRQNMLFPMDTTTTVKGEYATTPRSSNTHVLVSKATAFEECRTPRSSDQVLASSSPHPSIQHTSFAGNAKMDDDRMLAPLPSISASGTKGAQHYAHHHHPTYRSLNKLLNGLETVSESDDQSLRPKAGGCVATVAMAVQQQGADCRLSPSSASIKNTDGNNAEKAAETVVTSSPSACSATVISASLPPSQIQGGSEGLSEKTEQQNYAGGPSHVGCAYINNTPAAAVVRPTSGVSEEERQYDLTGQTGSHMYMAPEVFLGLHYNHKADVFSFGVALYELMHRRLVQDAIIAKHPNASPEQLEHAVYLHAQAVSQGYRPEISNRLPGSLRSLIQSCWSGHPADRPDMEKVVRKLRHILKTEDLSVLDVAPGGAGCSDFCVIA</sequence>
<dbReference type="PROSITE" id="PS50011">
    <property type="entry name" value="PROTEIN_KINASE_DOM"/>
    <property type="match status" value="1"/>
</dbReference>
<keyword evidence="10" id="KW-1185">Reference proteome</keyword>
<dbReference type="InterPro" id="IPR000719">
    <property type="entry name" value="Prot_kinase_dom"/>
</dbReference>
<evidence type="ECO:0000256" key="4">
    <source>
        <dbReference type="ARBA" id="ARBA00022777"/>
    </source>
</evidence>
<feature type="domain" description="Protein kinase" evidence="8">
    <location>
        <begin position="26"/>
        <end position="847"/>
    </location>
</feature>
<evidence type="ECO:0000256" key="7">
    <source>
        <dbReference type="SAM" id="MobiDB-lite"/>
    </source>
</evidence>
<dbReference type="Gene3D" id="3.30.200.20">
    <property type="entry name" value="Phosphorylase Kinase, domain 1"/>
    <property type="match status" value="1"/>
</dbReference>
<dbReference type="STRING" id="1157962.A0A250X2N0"/>
<organism evidence="9 10">
    <name type="scientific">Chlamydomonas eustigma</name>
    <dbReference type="NCBI Taxonomy" id="1157962"/>
    <lineage>
        <taxon>Eukaryota</taxon>
        <taxon>Viridiplantae</taxon>
        <taxon>Chlorophyta</taxon>
        <taxon>core chlorophytes</taxon>
        <taxon>Chlorophyceae</taxon>
        <taxon>CS clade</taxon>
        <taxon>Chlamydomonadales</taxon>
        <taxon>Chlamydomonadaceae</taxon>
        <taxon>Chlamydomonas</taxon>
    </lineage>
</organism>
<evidence type="ECO:0000256" key="5">
    <source>
        <dbReference type="ARBA" id="ARBA00022840"/>
    </source>
</evidence>
<keyword evidence="1" id="KW-0723">Serine/threonine-protein kinase</keyword>
<dbReference type="GO" id="GO:0005524">
    <property type="term" value="F:ATP binding"/>
    <property type="evidence" value="ECO:0007669"/>
    <property type="project" value="UniProtKB-UniRule"/>
</dbReference>
<dbReference type="PROSITE" id="PS00107">
    <property type="entry name" value="PROTEIN_KINASE_ATP"/>
    <property type="match status" value="1"/>
</dbReference>
<keyword evidence="3 6" id="KW-0547">Nucleotide-binding</keyword>
<dbReference type="SMART" id="SM00220">
    <property type="entry name" value="S_TKc"/>
    <property type="match status" value="1"/>
</dbReference>
<dbReference type="EMBL" id="BEGY01000021">
    <property type="protein sequence ID" value="GAX77010.1"/>
    <property type="molecule type" value="Genomic_DNA"/>
</dbReference>
<evidence type="ECO:0000313" key="9">
    <source>
        <dbReference type="EMBL" id="GAX77010.1"/>
    </source>
</evidence>
<dbReference type="SUPFAM" id="SSF56112">
    <property type="entry name" value="Protein kinase-like (PK-like)"/>
    <property type="match status" value="1"/>
</dbReference>
<evidence type="ECO:0000256" key="2">
    <source>
        <dbReference type="ARBA" id="ARBA00022679"/>
    </source>
</evidence>
<evidence type="ECO:0000256" key="3">
    <source>
        <dbReference type="ARBA" id="ARBA00022741"/>
    </source>
</evidence>
<evidence type="ECO:0000256" key="6">
    <source>
        <dbReference type="PROSITE-ProRule" id="PRU10141"/>
    </source>
</evidence>
<accession>A0A250X2N0</accession>
<feature type="binding site" evidence="6">
    <location>
        <position position="61"/>
    </location>
    <ligand>
        <name>ATP</name>
        <dbReference type="ChEBI" id="CHEBI:30616"/>
    </ligand>
</feature>
<gene>
    <name evidence="9" type="ORF">CEUSTIGMA_g4457.t1</name>
</gene>
<dbReference type="InterPro" id="IPR001245">
    <property type="entry name" value="Ser-Thr/Tyr_kinase_cat_dom"/>
</dbReference>
<protein>
    <recommendedName>
        <fullName evidence="8">Protein kinase domain-containing protein</fullName>
    </recommendedName>
</protein>
<dbReference type="Gene3D" id="1.10.510.10">
    <property type="entry name" value="Transferase(Phosphotransferase) domain 1"/>
    <property type="match status" value="2"/>
</dbReference>
<dbReference type="PANTHER" id="PTHR44329:SF289">
    <property type="entry name" value="SERINE_THREONINE-PROTEIN KINASE VIK"/>
    <property type="match status" value="1"/>
</dbReference>
<dbReference type="CDD" id="cd00180">
    <property type="entry name" value="PKc"/>
    <property type="match status" value="1"/>
</dbReference>
<feature type="compositionally biased region" description="Polar residues" evidence="7">
    <location>
        <begin position="353"/>
        <end position="364"/>
    </location>
</feature>
<evidence type="ECO:0000259" key="8">
    <source>
        <dbReference type="PROSITE" id="PS50011"/>
    </source>
</evidence>
<keyword evidence="2" id="KW-0808">Transferase</keyword>
<comment type="caution">
    <text evidence="9">The sequence shown here is derived from an EMBL/GenBank/DDBJ whole genome shotgun (WGS) entry which is preliminary data.</text>
</comment>
<dbReference type="OrthoDB" id="537072at2759"/>
<feature type="region of interest" description="Disordered" evidence="7">
    <location>
        <begin position="676"/>
        <end position="695"/>
    </location>
</feature>
<feature type="region of interest" description="Disordered" evidence="7">
    <location>
        <begin position="184"/>
        <end position="235"/>
    </location>
</feature>
<dbReference type="InterPro" id="IPR017441">
    <property type="entry name" value="Protein_kinase_ATP_BS"/>
</dbReference>
<feature type="region of interest" description="Disordered" evidence="7">
    <location>
        <begin position="335"/>
        <end position="370"/>
    </location>
</feature>
<dbReference type="Proteomes" id="UP000232323">
    <property type="component" value="Unassembled WGS sequence"/>
</dbReference>
<dbReference type="PROSITE" id="PS00108">
    <property type="entry name" value="PROTEIN_KINASE_ST"/>
    <property type="match status" value="1"/>
</dbReference>
<keyword evidence="5 6" id="KW-0067">ATP-binding</keyword>
<dbReference type="PANTHER" id="PTHR44329">
    <property type="entry name" value="SERINE/THREONINE-PROTEIN KINASE TNNI3K-RELATED"/>
    <property type="match status" value="1"/>
</dbReference>
<dbReference type="InterPro" id="IPR051681">
    <property type="entry name" value="Ser/Thr_Kinases-Pseudokinases"/>
</dbReference>
<dbReference type="InterPro" id="IPR011009">
    <property type="entry name" value="Kinase-like_dom_sf"/>
</dbReference>
<evidence type="ECO:0000256" key="1">
    <source>
        <dbReference type="ARBA" id="ARBA00022527"/>
    </source>
</evidence>
<proteinExistence type="predicted"/>
<keyword evidence="4" id="KW-0418">Kinase</keyword>